<feature type="domain" description="DUF4124" evidence="2">
    <location>
        <begin position="9"/>
        <end position="60"/>
    </location>
</feature>
<keyword evidence="1" id="KW-0732">Signal</keyword>
<dbReference type="InterPro" id="IPR025392">
    <property type="entry name" value="DUF4124"/>
</dbReference>
<dbReference type="RefSeq" id="WP_184098580.1">
    <property type="nucleotide sequence ID" value="NZ_JACHHN010000002.1"/>
</dbReference>
<evidence type="ECO:0000313" key="3">
    <source>
        <dbReference type="EMBL" id="MBB5190496.1"/>
    </source>
</evidence>
<organism evidence="3 4">
    <name type="scientific">Silvimonas terrae</name>
    <dbReference type="NCBI Taxonomy" id="300266"/>
    <lineage>
        <taxon>Bacteria</taxon>
        <taxon>Pseudomonadati</taxon>
        <taxon>Pseudomonadota</taxon>
        <taxon>Betaproteobacteria</taxon>
        <taxon>Neisseriales</taxon>
        <taxon>Chitinibacteraceae</taxon>
        <taxon>Silvimonas</taxon>
    </lineage>
</organism>
<keyword evidence="4" id="KW-1185">Reference proteome</keyword>
<comment type="caution">
    <text evidence="3">The sequence shown here is derived from an EMBL/GenBank/DDBJ whole genome shotgun (WGS) entry which is preliminary data.</text>
</comment>
<name>A0A840RDI7_9NEIS</name>
<gene>
    <name evidence="3" type="ORF">HNQ50_001218</name>
</gene>
<proteinExistence type="predicted"/>
<evidence type="ECO:0000313" key="4">
    <source>
        <dbReference type="Proteomes" id="UP000543030"/>
    </source>
</evidence>
<feature type="chain" id="PRO_5032953523" description="DUF4124 domain-containing protein" evidence="1">
    <location>
        <begin position="20"/>
        <end position="138"/>
    </location>
</feature>
<feature type="signal peptide" evidence="1">
    <location>
        <begin position="1"/>
        <end position="19"/>
    </location>
</feature>
<dbReference type="EMBL" id="JACHHN010000002">
    <property type="protein sequence ID" value="MBB5190496.1"/>
    <property type="molecule type" value="Genomic_DNA"/>
</dbReference>
<dbReference type="Pfam" id="PF13511">
    <property type="entry name" value="DUF4124"/>
    <property type="match status" value="1"/>
</dbReference>
<evidence type="ECO:0000256" key="1">
    <source>
        <dbReference type="SAM" id="SignalP"/>
    </source>
</evidence>
<dbReference type="Proteomes" id="UP000543030">
    <property type="component" value="Unassembled WGS sequence"/>
</dbReference>
<evidence type="ECO:0000259" key="2">
    <source>
        <dbReference type="Pfam" id="PF13511"/>
    </source>
</evidence>
<protein>
    <recommendedName>
        <fullName evidence="2">DUF4124 domain-containing protein</fullName>
    </recommendedName>
</protein>
<sequence length="138" mass="14525">MRNLLALAVLCGCAALAQAQIYKWKDANGNTQYSDTPPPPTAKAQVVNVKAVPVTTVAAPKGASAPAAAANNVASGPAKVSTLDPTACANAHKRLDFLQNTTRIRAINEKGEVEMMDADTKQADINTTQANIKKYCEE</sequence>
<accession>A0A840RDI7</accession>
<reference evidence="3 4" key="1">
    <citation type="submission" date="2020-08" db="EMBL/GenBank/DDBJ databases">
        <title>Genomic Encyclopedia of Type Strains, Phase IV (KMG-IV): sequencing the most valuable type-strain genomes for metagenomic binning, comparative biology and taxonomic classification.</title>
        <authorList>
            <person name="Goeker M."/>
        </authorList>
    </citation>
    <scope>NUCLEOTIDE SEQUENCE [LARGE SCALE GENOMIC DNA]</scope>
    <source>
        <strain evidence="3 4">DSM 18233</strain>
    </source>
</reference>
<dbReference type="AlphaFoldDB" id="A0A840RDI7"/>